<organism evidence="7 8">
    <name type="scientific">Fructilactobacillus lindneri</name>
    <dbReference type="NCBI Taxonomy" id="53444"/>
    <lineage>
        <taxon>Bacteria</taxon>
        <taxon>Bacillati</taxon>
        <taxon>Bacillota</taxon>
        <taxon>Bacilli</taxon>
        <taxon>Lactobacillales</taxon>
        <taxon>Lactobacillaceae</taxon>
        <taxon>Fructilactobacillus</taxon>
    </lineage>
</organism>
<dbReference type="PROSITE" id="PS00059">
    <property type="entry name" value="ADH_ZINC"/>
    <property type="match status" value="1"/>
</dbReference>
<evidence type="ECO:0000256" key="3">
    <source>
        <dbReference type="ARBA" id="ARBA00022833"/>
    </source>
</evidence>
<dbReference type="GeneID" id="61249754"/>
<evidence type="ECO:0000313" key="8">
    <source>
        <dbReference type="Proteomes" id="UP000093346"/>
    </source>
</evidence>
<protein>
    <submittedName>
        <fullName evidence="7">Zn-dependent alcohol dehydrogenase</fullName>
    </submittedName>
</protein>
<accession>A0AB33BE26</accession>
<dbReference type="EMBL" id="CP014907">
    <property type="protein sequence ID" value="ANZ59824.1"/>
    <property type="molecule type" value="Genomic_DNA"/>
</dbReference>
<dbReference type="InterPro" id="IPR020843">
    <property type="entry name" value="ER"/>
</dbReference>
<evidence type="ECO:0000256" key="1">
    <source>
        <dbReference type="ARBA" id="ARBA00001947"/>
    </source>
</evidence>
<dbReference type="Pfam" id="PF08240">
    <property type="entry name" value="ADH_N"/>
    <property type="match status" value="1"/>
</dbReference>
<comment type="similarity">
    <text evidence="5">Belongs to the zinc-containing alcohol dehydrogenase family.</text>
</comment>
<keyword evidence="4" id="KW-0560">Oxidoreductase</keyword>
<reference evidence="7 8" key="1">
    <citation type="submission" date="2016-03" db="EMBL/GenBank/DDBJ databases">
        <title>Pediococcus and Lactobacillus from brewery environment - whole genome sequencing and assembly.</title>
        <authorList>
            <person name="Behr J."/>
            <person name="Geissler A.J."/>
            <person name="Vogel R.F."/>
        </authorList>
    </citation>
    <scope>NUCLEOTIDE SEQUENCE [LARGE SCALE GENOMIC DNA]</scope>
    <source>
        <strain evidence="7 8">TMW 1.481</strain>
    </source>
</reference>
<dbReference type="SMART" id="SM00829">
    <property type="entry name" value="PKS_ER"/>
    <property type="match status" value="1"/>
</dbReference>
<dbReference type="InterPro" id="IPR013149">
    <property type="entry name" value="ADH-like_C"/>
</dbReference>
<dbReference type="SUPFAM" id="SSF51735">
    <property type="entry name" value="NAD(P)-binding Rossmann-fold domains"/>
    <property type="match status" value="1"/>
</dbReference>
<evidence type="ECO:0000256" key="2">
    <source>
        <dbReference type="ARBA" id="ARBA00022723"/>
    </source>
</evidence>
<comment type="cofactor">
    <cofactor evidence="1 5">
        <name>Zn(2+)</name>
        <dbReference type="ChEBI" id="CHEBI:29105"/>
    </cofactor>
</comment>
<keyword evidence="2 5" id="KW-0479">Metal-binding</keyword>
<feature type="domain" description="Enoyl reductase (ER)" evidence="6">
    <location>
        <begin position="10"/>
        <end position="342"/>
    </location>
</feature>
<dbReference type="GO" id="GO:0016491">
    <property type="term" value="F:oxidoreductase activity"/>
    <property type="evidence" value="ECO:0007669"/>
    <property type="project" value="UniProtKB-KW"/>
</dbReference>
<name>A0AB33BE26_9LACO</name>
<dbReference type="PANTHER" id="PTHR42813:SF2">
    <property type="entry name" value="DEHYDROGENASE, ZINC-CONTAINING, PUTATIVE (AFU_ORTHOLOGUE AFUA_2G02810)-RELATED"/>
    <property type="match status" value="1"/>
</dbReference>
<dbReference type="Gene3D" id="3.90.180.10">
    <property type="entry name" value="Medium-chain alcohol dehydrogenases, catalytic domain"/>
    <property type="match status" value="1"/>
</dbReference>
<evidence type="ECO:0000313" key="7">
    <source>
        <dbReference type="EMBL" id="ANZ59824.1"/>
    </source>
</evidence>
<proteinExistence type="inferred from homology"/>
<evidence type="ECO:0000259" key="6">
    <source>
        <dbReference type="SMART" id="SM00829"/>
    </source>
</evidence>
<dbReference type="GO" id="GO:0008270">
    <property type="term" value="F:zinc ion binding"/>
    <property type="evidence" value="ECO:0007669"/>
    <property type="project" value="InterPro"/>
</dbReference>
<dbReference type="InterPro" id="IPR036291">
    <property type="entry name" value="NAD(P)-bd_dom_sf"/>
</dbReference>
<dbReference type="InterPro" id="IPR011032">
    <property type="entry name" value="GroES-like_sf"/>
</dbReference>
<dbReference type="SUPFAM" id="SSF50129">
    <property type="entry name" value="GroES-like"/>
    <property type="match status" value="1"/>
</dbReference>
<keyword evidence="3 5" id="KW-0862">Zinc</keyword>
<dbReference type="AlphaFoldDB" id="A0AB33BE26"/>
<dbReference type="RefSeq" id="WP_054646092.1">
    <property type="nucleotide sequence ID" value="NZ_CP014872.1"/>
</dbReference>
<dbReference type="Pfam" id="PF00107">
    <property type="entry name" value="ADH_zinc_N"/>
    <property type="match status" value="1"/>
</dbReference>
<dbReference type="CDD" id="cd08287">
    <property type="entry name" value="FDH_like_ADH3"/>
    <property type="match status" value="1"/>
</dbReference>
<dbReference type="PANTHER" id="PTHR42813">
    <property type="entry name" value="ZINC-TYPE ALCOHOL DEHYDROGENASE-LIKE"/>
    <property type="match status" value="1"/>
</dbReference>
<gene>
    <name evidence="7" type="ORF">AYR59_02550</name>
</gene>
<dbReference type="InterPro" id="IPR013154">
    <property type="entry name" value="ADH-like_N"/>
</dbReference>
<dbReference type="KEGG" id="lle:AYR59_02550"/>
<dbReference type="Gene3D" id="3.40.50.720">
    <property type="entry name" value="NAD(P)-binding Rossmann-like Domain"/>
    <property type="match status" value="1"/>
</dbReference>
<dbReference type="InterPro" id="IPR002328">
    <property type="entry name" value="ADH_Zn_CS"/>
</dbReference>
<sequence>MKAAEFIKPGEVQTVEVPKPKIEQPGDAIIKIVRASVCGSDLWWFRGLSDRPAHSRIGHEAIGIVEEVGSDVTDVKPGDFVIAPFTHGCGHCAACLAGFDGNCFNKETGGNTGYQAEYLRFYNANWALVKIPGNPEDYSDEMLNSFVTLSDVMATGYHAAASAEVKPGDTVVVMGDGAVGLSGVIAAKLRGAKRIIAMSRHEDRQKLAKEFGATDIVPERGDEAVKHVMELTDNAGADAILECVGTEQSVDTATKVARPGAIIGRVGIPQKAEMNTNQLFFNNTGLRGGIASVTTYDKKELLQAVLDGKINPGKVFTKQFDLDHIQDAYEAMDKREAIKSLLIMDK</sequence>
<dbReference type="Proteomes" id="UP000093346">
    <property type="component" value="Chromosome"/>
</dbReference>
<evidence type="ECO:0000256" key="4">
    <source>
        <dbReference type="ARBA" id="ARBA00023002"/>
    </source>
</evidence>
<evidence type="ECO:0000256" key="5">
    <source>
        <dbReference type="RuleBase" id="RU361277"/>
    </source>
</evidence>